<dbReference type="RefSeq" id="WP_136945129.1">
    <property type="nucleotide sequence ID" value="NZ_SWFM01000001.1"/>
</dbReference>
<dbReference type="InterPro" id="IPR029063">
    <property type="entry name" value="SAM-dependent_MTases_sf"/>
</dbReference>
<sequence length="186" mass="21326">MKSYEDIKVVIGAGEYSNNPGWIETQESELNLLNEKQWKSRFKPNSIDAIVAEHVWEHLTYEEGKDAALTCYPYLKTNGYIRCAVPDGNFPDDNYQKGVQVGGPGPTHHPAASHKIVHTYKTLKSMFEEAGYTVRLLEYCNEKGKFIYNDWNEKDGFIYRSKRFDHRNSEGNLGFVSIILDAIKPK</sequence>
<dbReference type="GO" id="GO:0032259">
    <property type="term" value="P:methylation"/>
    <property type="evidence" value="ECO:0007669"/>
    <property type="project" value="UniProtKB-KW"/>
</dbReference>
<dbReference type="OrthoDB" id="64188at2"/>
<gene>
    <name evidence="1" type="ORF">FBF83_00105</name>
</gene>
<name>A0A4U1MLC8_9BACL</name>
<keyword evidence="1" id="KW-0489">Methyltransferase</keyword>
<dbReference type="Gene3D" id="3.40.50.150">
    <property type="entry name" value="Vaccinia Virus protein VP39"/>
    <property type="match status" value="1"/>
</dbReference>
<accession>A0A4U1MLC8</accession>
<keyword evidence="1" id="KW-0808">Transferase</keyword>
<evidence type="ECO:0000313" key="1">
    <source>
        <dbReference type="EMBL" id="TKD71250.1"/>
    </source>
</evidence>
<dbReference type="Proteomes" id="UP000310541">
    <property type="component" value="Unassembled WGS sequence"/>
</dbReference>
<dbReference type="AlphaFoldDB" id="A0A4U1MLC8"/>
<dbReference type="EMBL" id="SWFM01000001">
    <property type="protein sequence ID" value="TKD71250.1"/>
    <property type="molecule type" value="Genomic_DNA"/>
</dbReference>
<organism evidence="1 2">
    <name type="scientific">Guptibacillus hwajinpoensis</name>
    <dbReference type="NCBI Taxonomy" id="208199"/>
    <lineage>
        <taxon>Bacteria</taxon>
        <taxon>Bacillati</taxon>
        <taxon>Bacillota</taxon>
        <taxon>Bacilli</taxon>
        <taxon>Bacillales</taxon>
        <taxon>Guptibacillaceae</taxon>
        <taxon>Guptibacillus</taxon>
    </lineage>
</organism>
<dbReference type="GO" id="GO:0008168">
    <property type="term" value="F:methyltransferase activity"/>
    <property type="evidence" value="ECO:0007669"/>
    <property type="project" value="UniProtKB-KW"/>
</dbReference>
<comment type="caution">
    <text evidence="1">The sequence shown here is derived from an EMBL/GenBank/DDBJ whole genome shotgun (WGS) entry which is preliminary data.</text>
</comment>
<proteinExistence type="predicted"/>
<dbReference type="SUPFAM" id="SSF53335">
    <property type="entry name" value="S-adenosyl-L-methionine-dependent methyltransferases"/>
    <property type="match status" value="1"/>
</dbReference>
<evidence type="ECO:0000313" key="2">
    <source>
        <dbReference type="Proteomes" id="UP000310541"/>
    </source>
</evidence>
<protein>
    <submittedName>
        <fullName evidence="1">SAM-dependent methyltransferase</fullName>
    </submittedName>
</protein>
<reference evidence="1 2" key="1">
    <citation type="submission" date="2019-04" db="EMBL/GenBank/DDBJ databases">
        <title>Genome sequence of Bacillus hwajinpoensis strain Y2.</title>
        <authorList>
            <person name="Fair J.L."/>
            <person name="Maclea K.S."/>
        </authorList>
    </citation>
    <scope>NUCLEOTIDE SEQUENCE [LARGE SCALE GENOMIC DNA]</scope>
    <source>
        <strain evidence="1 2">Y2</strain>
    </source>
</reference>